<dbReference type="Proteomes" id="UP000635606">
    <property type="component" value="Unassembled WGS sequence"/>
</dbReference>
<keyword evidence="2" id="KW-1185">Reference proteome</keyword>
<evidence type="ECO:0000313" key="2">
    <source>
        <dbReference type="Proteomes" id="UP000635606"/>
    </source>
</evidence>
<protein>
    <submittedName>
        <fullName evidence="1">Uncharacterized protein</fullName>
    </submittedName>
</protein>
<proteinExistence type="predicted"/>
<evidence type="ECO:0000313" key="1">
    <source>
        <dbReference type="EMBL" id="GIJ72865.1"/>
    </source>
</evidence>
<reference evidence="1" key="1">
    <citation type="submission" date="2021-01" db="EMBL/GenBank/DDBJ databases">
        <title>Whole genome shotgun sequence of Virgisporangium ochraceum NBRC 16418.</title>
        <authorList>
            <person name="Komaki H."/>
            <person name="Tamura T."/>
        </authorList>
    </citation>
    <scope>NUCLEOTIDE SEQUENCE</scope>
    <source>
        <strain evidence="1">NBRC 16418</strain>
    </source>
</reference>
<dbReference type="PROSITE" id="PS51318">
    <property type="entry name" value="TAT"/>
    <property type="match status" value="1"/>
</dbReference>
<organism evidence="1 2">
    <name type="scientific">Virgisporangium ochraceum</name>
    <dbReference type="NCBI Taxonomy" id="65505"/>
    <lineage>
        <taxon>Bacteria</taxon>
        <taxon>Bacillati</taxon>
        <taxon>Actinomycetota</taxon>
        <taxon>Actinomycetes</taxon>
        <taxon>Micromonosporales</taxon>
        <taxon>Micromonosporaceae</taxon>
        <taxon>Virgisporangium</taxon>
    </lineage>
</organism>
<accession>A0A8J4EER5</accession>
<name>A0A8J4EER5_9ACTN</name>
<dbReference type="EMBL" id="BOPH01000105">
    <property type="protein sequence ID" value="GIJ72865.1"/>
    <property type="molecule type" value="Genomic_DNA"/>
</dbReference>
<sequence length="191" mass="20750">MIQSRRDALRTLGRTGLAVATGSVLAVTLESQATAAQSEWRWCRYCKQLWFRDYAFYACPGRPGLGHSKDGSGNYSVLFATDPGNGTIDWRYCRFCKTLWFAKEPNGPSSCPAISGGLGQHSIVGSGNYKVEFASSGGGQPGWRLCNLCKALWFYDGNFGTGRGVCSFGIAFGTNRTHSGESGTNYQVRLV</sequence>
<gene>
    <name evidence="1" type="ORF">Voc01_077820</name>
</gene>
<dbReference type="InterPro" id="IPR006311">
    <property type="entry name" value="TAT_signal"/>
</dbReference>
<comment type="caution">
    <text evidence="1">The sequence shown here is derived from an EMBL/GenBank/DDBJ whole genome shotgun (WGS) entry which is preliminary data.</text>
</comment>
<dbReference type="RefSeq" id="WP_203932692.1">
    <property type="nucleotide sequence ID" value="NZ_BOPH01000105.1"/>
</dbReference>
<dbReference type="AlphaFoldDB" id="A0A8J4EER5"/>